<reference evidence="3" key="1">
    <citation type="submission" date="2022-11" db="EMBL/GenBank/DDBJ databases">
        <authorList>
            <person name="Hyden B.L."/>
            <person name="Feng K."/>
            <person name="Yates T."/>
            <person name="Jawdy S."/>
            <person name="Smart L.B."/>
            <person name="Muchero W."/>
        </authorList>
    </citation>
    <scope>NUCLEOTIDE SEQUENCE</scope>
    <source>
        <tissue evidence="3">Shoot tip</tissue>
    </source>
</reference>
<dbReference type="PANTHER" id="PTHR44916">
    <property type="entry name" value="CHAPERONE DNAJ-DOMAIN SUPERFAMILY PROTEIN-RELATED"/>
    <property type="match status" value="1"/>
</dbReference>
<dbReference type="Pfam" id="PF23302">
    <property type="entry name" value="HTH_DNAJC9"/>
    <property type="match status" value="1"/>
</dbReference>
<evidence type="ECO:0000313" key="4">
    <source>
        <dbReference type="Proteomes" id="UP001151532"/>
    </source>
</evidence>
<feature type="region of interest" description="Disordered" evidence="1">
    <location>
        <begin position="85"/>
        <end position="112"/>
    </location>
</feature>
<dbReference type="PANTHER" id="PTHR44916:SF1">
    <property type="entry name" value="CHAPERONE DNAJ-DOMAIN SUPERFAMILY PROTEIN-RELATED"/>
    <property type="match status" value="1"/>
</dbReference>
<evidence type="ECO:0000313" key="3">
    <source>
        <dbReference type="EMBL" id="KAJ6756337.1"/>
    </source>
</evidence>
<feature type="region of interest" description="Disordered" evidence="1">
    <location>
        <begin position="44"/>
        <end position="63"/>
    </location>
</feature>
<dbReference type="OrthoDB" id="445556at2759"/>
<dbReference type="Proteomes" id="UP001151532">
    <property type="component" value="Chromosome 16"/>
</dbReference>
<feature type="domain" description="DNAJC9 HTH" evidence="2">
    <location>
        <begin position="1"/>
        <end position="47"/>
    </location>
</feature>
<evidence type="ECO:0000256" key="1">
    <source>
        <dbReference type="SAM" id="MobiDB-lite"/>
    </source>
</evidence>
<name>A0A9Q0VX40_SALPP</name>
<feature type="compositionally biased region" description="Polar residues" evidence="1">
    <location>
        <begin position="85"/>
        <end position="104"/>
    </location>
</feature>
<dbReference type="InterPro" id="IPR056453">
    <property type="entry name" value="HTH_DNAJC9"/>
</dbReference>
<organism evidence="3 4">
    <name type="scientific">Salix purpurea</name>
    <name type="common">Purple osier willow</name>
    <dbReference type="NCBI Taxonomy" id="77065"/>
    <lineage>
        <taxon>Eukaryota</taxon>
        <taxon>Viridiplantae</taxon>
        <taxon>Streptophyta</taxon>
        <taxon>Embryophyta</taxon>
        <taxon>Tracheophyta</taxon>
        <taxon>Spermatophyta</taxon>
        <taxon>Magnoliopsida</taxon>
        <taxon>eudicotyledons</taxon>
        <taxon>Gunneridae</taxon>
        <taxon>Pentapetalae</taxon>
        <taxon>rosids</taxon>
        <taxon>fabids</taxon>
        <taxon>Malpighiales</taxon>
        <taxon>Salicaceae</taxon>
        <taxon>Saliceae</taxon>
        <taxon>Salix</taxon>
    </lineage>
</organism>
<gene>
    <name evidence="3" type="ORF">OIU79_028689</name>
</gene>
<keyword evidence="4" id="KW-1185">Reference proteome</keyword>
<dbReference type="EMBL" id="JAPFFK010000007">
    <property type="protein sequence ID" value="KAJ6756337.1"/>
    <property type="molecule type" value="Genomic_DNA"/>
</dbReference>
<sequence length="132" mass="15021">MSRLFCSMLCSDPKLDSHRFMDILDEAVSAGEVERTKAYQKWAKRVSETKPPANPLKRRVKSKKEPEADLFAIISERQSKRKNQVNSLLSSLESKYGGSNSSSEPTEEEFEAIQKKIESRRKGLQEVEAKVT</sequence>
<dbReference type="AlphaFoldDB" id="A0A9Q0VX40"/>
<accession>A0A9Q0VX40</accession>
<reference evidence="3" key="2">
    <citation type="journal article" date="2023" name="Int. J. Mol. Sci.">
        <title>De Novo Assembly and Annotation of 11 Diverse Shrub Willow (Salix) Genomes Reveals Novel Gene Organization in Sex-Linked Regions.</title>
        <authorList>
            <person name="Hyden B."/>
            <person name="Feng K."/>
            <person name="Yates T.B."/>
            <person name="Jawdy S."/>
            <person name="Cereghino C."/>
            <person name="Smart L.B."/>
            <person name="Muchero W."/>
        </authorList>
    </citation>
    <scope>NUCLEOTIDE SEQUENCE</scope>
    <source>
        <tissue evidence="3">Shoot tip</tissue>
    </source>
</reference>
<comment type="caution">
    <text evidence="3">The sequence shown here is derived from an EMBL/GenBank/DDBJ whole genome shotgun (WGS) entry which is preliminary data.</text>
</comment>
<dbReference type="InterPro" id="IPR042977">
    <property type="entry name" value="AtJ6-like"/>
</dbReference>
<proteinExistence type="predicted"/>
<protein>
    <submittedName>
        <fullName evidence="3">CHAPERONE DNAJ-DOMAIN SUPERFAMILY PROTEIN-RELATED</fullName>
    </submittedName>
</protein>
<evidence type="ECO:0000259" key="2">
    <source>
        <dbReference type="Pfam" id="PF23302"/>
    </source>
</evidence>